<reference evidence="2 3" key="1">
    <citation type="submission" date="2024-01" db="EMBL/GenBank/DDBJ databases">
        <title>The genome of the rayed Mediterranean limpet Patella caerulea (Linnaeus, 1758).</title>
        <authorList>
            <person name="Anh-Thu Weber A."/>
            <person name="Halstead-Nussloch G."/>
        </authorList>
    </citation>
    <scope>NUCLEOTIDE SEQUENCE [LARGE SCALE GENOMIC DNA]</scope>
    <source>
        <strain evidence="2">AATW-2023a</strain>
        <tissue evidence="2">Whole specimen</tissue>
    </source>
</reference>
<evidence type="ECO:0000313" key="3">
    <source>
        <dbReference type="Proteomes" id="UP001347796"/>
    </source>
</evidence>
<feature type="region of interest" description="Disordered" evidence="1">
    <location>
        <begin position="1"/>
        <end position="71"/>
    </location>
</feature>
<organism evidence="2 3">
    <name type="scientific">Patella caerulea</name>
    <name type="common">Rayed Mediterranean limpet</name>
    <dbReference type="NCBI Taxonomy" id="87958"/>
    <lineage>
        <taxon>Eukaryota</taxon>
        <taxon>Metazoa</taxon>
        <taxon>Spiralia</taxon>
        <taxon>Lophotrochozoa</taxon>
        <taxon>Mollusca</taxon>
        <taxon>Gastropoda</taxon>
        <taxon>Patellogastropoda</taxon>
        <taxon>Patelloidea</taxon>
        <taxon>Patellidae</taxon>
        <taxon>Patella</taxon>
    </lineage>
</organism>
<gene>
    <name evidence="2" type="ORF">SNE40_017177</name>
</gene>
<feature type="compositionally biased region" description="Polar residues" evidence="1">
    <location>
        <begin position="1"/>
        <end position="18"/>
    </location>
</feature>
<evidence type="ECO:0000256" key="1">
    <source>
        <dbReference type="SAM" id="MobiDB-lite"/>
    </source>
</evidence>
<protein>
    <submittedName>
        <fullName evidence="2">Uncharacterized protein</fullName>
    </submittedName>
</protein>
<sequence length="71" mass="8313">MDINNKPTTSVQQFNNTTRPHERQQHQSNKLTTPNHKRQIISTRPTSQQDQANTPPTPGQHVNYIRPYEHQ</sequence>
<comment type="caution">
    <text evidence="2">The sequence shown here is derived from an EMBL/GenBank/DDBJ whole genome shotgun (WGS) entry which is preliminary data.</text>
</comment>
<evidence type="ECO:0000313" key="2">
    <source>
        <dbReference type="EMBL" id="KAK6173777.1"/>
    </source>
</evidence>
<dbReference type="AlphaFoldDB" id="A0AAN8J9Y5"/>
<accession>A0AAN8J9Y5</accession>
<dbReference type="EMBL" id="JAZGQO010000011">
    <property type="protein sequence ID" value="KAK6173777.1"/>
    <property type="molecule type" value="Genomic_DNA"/>
</dbReference>
<feature type="compositionally biased region" description="Polar residues" evidence="1">
    <location>
        <begin position="26"/>
        <end position="54"/>
    </location>
</feature>
<dbReference type="Proteomes" id="UP001347796">
    <property type="component" value="Unassembled WGS sequence"/>
</dbReference>
<keyword evidence="3" id="KW-1185">Reference proteome</keyword>
<proteinExistence type="predicted"/>
<name>A0AAN8J9Y5_PATCE</name>